<name>A0A845D9D7_9BACT</name>
<proteinExistence type="predicted"/>
<evidence type="ECO:0000313" key="2">
    <source>
        <dbReference type="EMBL" id="MYE37995.1"/>
    </source>
</evidence>
<accession>A0A845D9D7</accession>
<dbReference type="EMBL" id="VXOY01000006">
    <property type="protein sequence ID" value="MYE37995.1"/>
    <property type="molecule type" value="Genomic_DNA"/>
</dbReference>
<organism evidence="2 3">
    <name type="scientific">Candidatus Spechtbacteria bacterium SB0662_bin_43</name>
    <dbReference type="NCBI Taxonomy" id="2604897"/>
    <lineage>
        <taxon>Bacteria</taxon>
        <taxon>Candidatus Spechtiibacteriota</taxon>
    </lineage>
</organism>
<evidence type="ECO:0000313" key="3">
    <source>
        <dbReference type="Proteomes" id="UP000449092"/>
    </source>
</evidence>
<comment type="caution">
    <text evidence="2">The sequence shown here is derived from an EMBL/GenBank/DDBJ whole genome shotgun (WGS) entry which is preliminary data.</text>
</comment>
<dbReference type="AlphaFoldDB" id="A0A845D9D7"/>
<gene>
    <name evidence="2" type="ORF">F4X82_00535</name>
</gene>
<feature type="chain" id="PRO_5032335175" evidence="1">
    <location>
        <begin position="32"/>
        <end position="283"/>
    </location>
</feature>
<protein>
    <submittedName>
        <fullName evidence="2">Uncharacterized protein</fullName>
    </submittedName>
</protein>
<sequence length="283" mass="31744">MKRQSVYKTKILTGIMLCIVMLATMSLPATAQTANVTFRQTQYHYVDLASPTLGKNIPAYSPRSFINHFNRVDTQHIFGSLYSSTISTENTVKHYTYLVVANLGTLPRTLSYVDNVEAKLYTSQVLGIDLPLQEIKYLSNRVCHLPRSPVARNPHSMIASKNCEKISKTRNIVIRPGQFLLKVYSTPGRYTDITPKAIDKSPFLKNQSFTIKNSDVIITKADIRMREIGYPARLTSLVSIGNVPSASISTPQWTYAPVVNGKIISFSDNITPLQLLSSLQWLR</sequence>
<evidence type="ECO:0000256" key="1">
    <source>
        <dbReference type="SAM" id="SignalP"/>
    </source>
</evidence>
<feature type="signal peptide" evidence="1">
    <location>
        <begin position="1"/>
        <end position="31"/>
    </location>
</feature>
<dbReference type="Proteomes" id="UP000449092">
    <property type="component" value="Unassembled WGS sequence"/>
</dbReference>
<reference evidence="2 3" key="1">
    <citation type="submission" date="2019-09" db="EMBL/GenBank/DDBJ databases">
        <title>Characterisation of the sponge microbiome using genome-centric metagenomics.</title>
        <authorList>
            <person name="Engelberts J.P."/>
            <person name="Robbins S.J."/>
            <person name="De Goeij J.M."/>
            <person name="Aranda M."/>
            <person name="Bell S.C."/>
            <person name="Webster N.S."/>
        </authorList>
    </citation>
    <scope>NUCLEOTIDE SEQUENCE [LARGE SCALE GENOMIC DNA]</scope>
    <source>
        <strain evidence="2">SB0662_bin_43</strain>
    </source>
</reference>
<keyword evidence="1" id="KW-0732">Signal</keyword>